<evidence type="ECO:0000259" key="2">
    <source>
        <dbReference type="Pfam" id="PF24041"/>
    </source>
</evidence>
<feature type="region of interest" description="Disordered" evidence="1">
    <location>
        <begin position="245"/>
        <end position="300"/>
    </location>
</feature>
<dbReference type="Pfam" id="PF24041">
    <property type="entry name" value="DUF7350"/>
    <property type="match status" value="1"/>
</dbReference>
<keyword evidence="4" id="KW-1185">Reference proteome</keyword>
<gene>
    <name evidence="3" type="ORF">EA473_07175</name>
</gene>
<sequence length="450" mass="49359">MQERDTIDRRTFTRRTAAVTGMLALAGCQRTDGESGDGSEPDPEDGDDSDDDVMAVPEVVEVEDPPDAVYVPTHREAMRMLEPIAAGDLRLAPMLSYPHPFWVIAGGGGSDDEVQRVDPDDGRGVHMMFTLWDDESGVVLPIDDGTQLRISRDGEQVGQPRSPWPMISQEMGFHFGDNVSLPEDGTYSVEVTIPPVSTRKTGDLAGRLEEGVTATFEFVYDDEFRHEVVGGVEYLDEEDWGRRGALAPMDHGGGMEDGDHGDDMGGDEHGDGHGHVDDGHHDDHADDSHHDDHEGHHHVPYSALPDVEAYPGTLLLESRADDRPEETADLPRSGDAAFLSTVTEPGFRLADGDERYLLVSPRTPYNRVPLADMSMTVTIERDGEVVAEPTLEQILDSEYGLHYGASIADVRADDTVTITIESPPQVARHRGYETAFLEMEPVELTVPEVQ</sequence>
<reference evidence="3 4" key="1">
    <citation type="submission" date="2018-10" db="EMBL/GenBank/DDBJ databases">
        <title>Natrarchaeobius chitinivorans gen. nov., sp. nov., and Natrarchaeobius haloalkaliphilus sp. nov., alkaliphilic, chitin-utilizing haloarchaea from hypersaline alkaline lakes.</title>
        <authorList>
            <person name="Sorokin D.Y."/>
            <person name="Elcheninov A.G."/>
            <person name="Kostrikina N.A."/>
            <person name="Bale N.J."/>
            <person name="Sinninghe Damste J.S."/>
            <person name="Khijniak T.V."/>
            <person name="Kublanov I.V."/>
            <person name="Toshchakov S.V."/>
        </authorList>
    </citation>
    <scope>NUCLEOTIDE SEQUENCE [LARGE SCALE GENOMIC DNA]</scope>
    <source>
        <strain evidence="3 4">AArcht4T</strain>
    </source>
</reference>
<comment type="caution">
    <text evidence="3">The sequence shown here is derived from an EMBL/GenBank/DDBJ whole genome shotgun (WGS) entry which is preliminary data.</text>
</comment>
<dbReference type="InterPro" id="IPR038482">
    <property type="entry name" value="Tp34-type_sf"/>
</dbReference>
<proteinExistence type="predicted"/>
<dbReference type="Proteomes" id="UP000282323">
    <property type="component" value="Unassembled WGS sequence"/>
</dbReference>
<dbReference type="InterPro" id="IPR055774">
    <property type="entry name" value="DUF7350"/>
</dbReference>
<feature type="domain" description="DUF7350" evidence="2">
    <location>
        <begin position="322"/>
        <end position="445"/>
    </location>
</feature>
<feature type="region of interest" description="Disordered" evidence="1">
    <location>
        <begin position="23"/>
        <end position="53"/>
    </location>
</feature>
<dbReference type="OrthoDB" id="156174at2157"/>
<evidence type="ECO:0000256" key="1">
    <source>
        <dbReference type="SAM" id="MobiDB-lite"/>
    </source>
</evidence>
<organism evidence="3 4">
    <name type="scientific">Natrarchaeobius chitinivorans</name>
    <dbReference type="NCBI Taxonomy" id="1679083"/>
    <lineage>
        <taxon>Archaea</taxon>
        <taxon>Methanobacteriati</taxon>
        <taxon>Methanobacteriota</taxon>
        <taxon>Stenosarchaea group</taxon>
        <taxon>Halobacteria</taxon>
        <taxon>Halobacteriales</taxon>
        <taxon>Natrialbaceae</taxon>
        <taxon>Natrarchaeobius</taxon>
    </lineage>
</organism>
<dbReference type="EMBL" id="REGA01000004">
    <property type="protein sequence ID" value="RQG95955.1"/>
    <property type="molecule type" value="Genomic_DNA"/>
</dbReference>
<feature type="compositionally biased region" description="Acidic residues" evidence="1">
    <location>
        <begin position="34"/>
        <end position="53"/>
    </location>
</feature>
<accession>A0A3N6PEX0</accession>
<feature type="compositionally biased region" description="Basic and acidic residues" evidence="1">
    <location>
        <begin position="253"/>
        <end position="297"/>
    </location>
</feature>
<dbReference type="Gene3D" id="2.60.40.2480">
    <property type="entry name" value="Periplasmic metal-binding protein Tp34-type"/>
    <property type="match status" value="1"/>
</dbReference>
<dbReference type="RefSeq" id="WP_124194955.1">
    <property type="nucleotide sequence ID" value="NZ_REGA01000004.1"/>
</dbReference>
<dbReference type="AlphaFoldDB" id="A0A3N6PEX0"/>
<name>A0A3N6PEX0_NATCH</name>
<dbReference type="PROSITE" id="PS51257">
    <property type="entry name" value="PROKAR_LIPOPROTEIN"/>
    <property type="match status" value="1"/>
</dbReference>
<protein>
    <recommendedName>
        <fullName evidence="2">DUF7350 domain-containing protein</fullName>
    </recommendedName>
</protein>
<evidence type="ECO:0000313" key="4">
    <source>
        <dbReference type="Proteomes" id="UP000282323"/>
    </source>
</evidence>
<evidence type="ECO:0000313" key="3">
    <source>
        <dbReference type="EMBL" id="RQG95955.1"/>
    </source>
</evidence>